<dbReference type="InterPro" id="IPR004358">
    <property type="entry name" value="Sig_transdc_His_kin-like_C"/>
</dbReference>
<dbReference type="EMBL" id="LCAB01000006">
    <property type="protein sequence ID" value="KKR83340.1"/>
    <property type="molecule type" value="Genomic_DNA"/>
</dbReference>
<dbReference type="SMART" id="SM00387">
    <property type="entry name" value="HATPase_c"/>
    <property type="match status" value="1"/>
</dbReference>
<organism evidence="10 11">
    <name type="scientific">Candidatus Daviesbacteria bacterium GW2011_GWA2_40_9</name>
    <dbReference type="NCBI Taxonomy" id="1618424"/>
    <lineage>
        <taxon>Bacteria</taxon>
        <taxon>Candidatus Daviesiibacteriota</taxon>
    </lineage>
</organism>
<dbReference type="InterPro" id="IPR005467">
    <property type="entry name" value="His_kinase_dom"/>
</dbReference>
<dbReference type="AlphaFoldDB" id="A0A0G0WGC5"/>
<feature type="region of interest" description="Disordered" evidence="7">
    <location>
        <begin position="1"/>
        <end position="42"/>
    </location>
</feature>
<evidence type="ECO:0000313" key="11">
    <source>
        <dbReference type="Proteomes" id="UP000034601"/>
    </source>
</evidence>
<feature type="transmembrane region" description="Helical" evidence="8">
    <location>
        <begin position="112"/>
        <end position="133"/>
    </location>
</feature>
<keyword evidence="6" id="KW-0902">Two-component regulatory system</keyword>
<evidence type="ECO:0000256" key="2">
    <source>
        <dbReference type="ARBA" id="ARBA00012438"/>
    </source>
</evidence>
<feature type="domain" description="Histidine kinase" evidence="9">
    <location>
        <begin position="224"/>
        <end position="444"/>
    </location>
</feature>
<dbReference type="SUPFAM" id="SSF55874">
    <property type="entry name" value="ATPase domain of HSP90 chaperone/DNA topoisomerase II/histidine kinase"/>
    <property type="match status" value="1"/>
</dbReference>
<feature type="transmembrane region" description="Helical" evidence="8">
    <location>
        <begin position="79"/>
        <end position="100"/>
    </location>
</feature>
<evidence type="ECO:0000256" key="7">
    <source>
        <dbReference type="SAM" id="MobiDB-lite"/>
    </source>
</evidence>
<dbReference type="PRINTS" id="PR00344">
    <property type="entry name" value="BCTRLSENSOR"/>
</dbReference>
<dbReference type="Pfam" id="PF02518">
    <property type="entry name" value="HATPase_c"/>
    <property type="match status" value="1"/>
</dbReference>
<evidence type="ECO:0000256" key="4">
    <source>
        <dbReference type="ARBA" id="ARBA00022679"/>
    </source>
</evidence>
<keyword evidence="4" id="KW-0808">Transferase</keyword>
<dbReference type="FunFam" id="3.30.565.10:FF:000006">
    <property type="entry name" value="Sensor histidine kinase WalK"/>
    <property type="match status" value="1"/>
</dbReference>
<keyword evidence="8" id="KW-1133">Transmembrane helix</keyword>
<dbReference type="PANTHER" id="PTHR43711:SF1">
    <property type="entry name" value="HISTIDINE KINASE 1"/>
    <property type="match status" value="1"/>
</dbReference>
<keyword evidence="5 10" id="KW-0418">Kinase</keyword>
<dbReference type="PANTHER" id="PTHR43711">
    <property type="entry name" value="TWO-COMPONENT HISTIDINE KINASE"/>
    <property type="match status" value="1"/>
</dbReference>
<evidence type="ECO:0000259" key="9">
    <source>
        <dbReference type="PROSITE" id="PS50109"/>
    </source>
</evidence>
<dbReference type="EC" id="2.7.13.3" evidence="2"/>
<accession>A0A0G0WGC5</accession>
<keyword evidence="8" id="KW-0472">Membrane</keyword>
<dbReference type="Gene3D" id="3.30.565.10">
    <property type="entry name" value="Histidine kinase-like ATPase, C-terminal domain"/>
    <property type="match status" value="1"/>
</dbReference>
<gene>
    <name evidence="10" type="ORF">UU29_C0006G0029</name>
</gene>
<keyword evidence="3" id="KW-0597">Phosphoprotein</keyword>
<proteinExistence type="predicted"/>
<sequence>MDTKENNLLTSSPAALKATKVPKSVDPPQKTAEEKAPQQEDREIEEQIKADNKKVVHAVRIVVEAGMISALYLSRSPYFLPLALVITLNEVISQTLIYLAKSNQLIKKITPYVYIFTSISTISSVAYFTGWVINDFYLIYLIHVSSATVGYGLKVGLVSFLLAVATYTSLLHLYQAPSLTYLRLPILSILVFRLLVTQRRYEKIEGLLSNVLNIEKAKGDFISIASHNLRTPVAAIYGYIDLLLRGDTGKLGQEQSDYVKKIKNNNTELERLTEQLLQISILEVGKEVNLFKQPSQIEVIIEGVVDNFAPVASAKGVEIVFKKENYLLSLVDIDVEKIKAVILNLIDNAVKYTDKGKVEIKAKEEGDFIAVSVTDTGSGISKEDLPKLFTKFFRSGNILVYNKVGTGLGLYLGKKIVELHGGSIRVESVEGVGSTFIFTIPIAKTNNFL</sequence>
<dbReference type="Pfam" id="PF00512">
    <property type="entry name" value="HisKA"/>
    <property type="match status" value="1"/>
</dbReference>
<feature type="compositionally biased region" description="Polar residues" evidence="7">
    <location>
        <begin position="1"/>
        <end position="13"/>
    </location>
</feature>
<dbReference type="CDD" id="cd00082">
    <property type="entry name" value="HisKA"/>
    <property type="match status" value="1"/>
</dbReference>
<comment type="catalytic activity">
    <reaction evidence="1">
        <text>ATP + protein L-histidine = ADP + protein N-phospho-L-histidine.</text>
        <dbReference type="EC" id="2.7.13.3"/>
    </reaction>
</comment>
<dbReference type="PROSITE" id="PS50109">
    <property type="entry name" value="HIS_KIN"/>
    <property type="match status" value="1"/>
</dbReference>
<evidence type="ECO:0000256" key="5">
    <source>
        <dbReference type="ARBA" id="ARBA00022777"/>
    </source>
</evidence>
<feature type="compositionally biased region" description="Basic and acidic residues" evidence="7">
    <location>
        <begin position="31"/>
        <end position="42"/>
    </location>
</feature>
<dbReference type="SMART" id="SM00388">
    <property type="entry name" value="HisKA"/>
    <property type="match status" value="1"/>
</dbReference>
<protein>
    <recommendedName>
        <fullName evidence="2">histidine kinase</fullName>
        <ecNumber evidence="2">2.7.13.3</ecNumber>
    </recommendedName>
</protein>
<dbReference type="Proteomes" id="UP000034601">
    <property type="component" value="Unassembled WGS sequence"/>
</dbReference>
<feature type="transmembrane region" description="Helical" evidence="8">
    <location>
        <begin position="55"/>
        <end position="73"/>
    </location>
</feature>
<evidence type="ECO:0000313" key="10">
    <source>
        <dbReference type="EMBL" id="KKR83340.1"/>
    </source>
</evidence>
<name>A0A0G0WGC5_9BACT</name>
<evidence type="ECO:0000256" key="1">
    <source>
        <dbReference type="ARBA" id="ARBA00000085"/>
    </source>
</evidence>
<dbReference type="InterPro" id="IPR050736">
    <property type="entry name" value="Sensor_HK_Regulatory"/>
</dbReference>
<dbReference type="InterPro" id="IPR036097">
    <property type="entry name" value="HisK_dim/P_sf"/>
</dbReference>
<dbReference type="InterPro" id="IPR003661">
    <property type="entry name" value="HisK_dim/P_dom"/>
</dbReference>
<feature type="transmembrane region" description="Helical" evidence="8">
    <location>
        <begin position="139"/>
        <end position="167"/>
    </location>
</feature>
<dbReference type="GO" id="GO:0000155">
    <property type="term" value="F:phosphorelay sensor kinase activity"/>
    <property type="evidence" value="ECO:0007669"/>
    <property type="project" value="InterPro"/>
</dbReference>
<dbReference type="Gene3D" id="1.10.287.130">
    <property type="match status" value="1"/>
</dbReference>
<dbReference type="SUPFAM" id="SSF47384">
    <property type="entry name" value="Homodimeric domain of signal transducing histidine kinase"/>
    <property type="match status" value="1"/>
</dbReference>
<reference evidence="10 11" key="1">
    <citation type="journal article" date="2015" name="Nature">
        <title>rRNA introns, odd ribosomes, and small enigmatic genomes across a large radiation of phyla.</title>
        <authorList>
            <person name="Brown C.T."/>
            <person name="Hug L.A."/>
            <person name="Thomas B.C."/>
            <person name="Sharon I."/>
            <person name="Castelle C.J."/>
            <person name="Singh A."/>
            <person name="Wilkins M.J."/>
            <person name="Williams K.H."/>
            <person name="Banfield J.F."/>
        </authorList>
    </citation>
    <scope>NUCLEOTIDE SEQUENCE [LARGE SCALE GENOMIC DNA]</scope>
</reference>
<comment type="caution">
    <text evidence="10">The sequence shown here is derived from an EMBL/GenBank/DDBJ whole genome shotgun (WGS) entry which is preliminary data.</text>
</comment>
<keyword evidence="8" id="KW-0812">Transmembrane</keyword>
<feature type="transmembrane region" description="Helical" evidence="8">
    <location>
        <begin position="179"/>
        <end position="196"/>
    </location>
</feature>
<dbReference type="InterPro" id="IPR036890">
    <property type="entry name" value="HATPase_C_sf"/>
</dbReference>
<evidence type="ECO:0000256" key="6">
    <source>
        <dbReference type="ARBA" id="ARBA00023012"/>
    </source>
</evidence>
<evidence type="ECO:0000256" key="8">
    <source>
        <dbReference type="SAM" id="Phobius"/>
    </source>
</evidence>
<dbReference type="InterPro" id="IPR003594">
    <property type="entry name" value="HATPase_dom"/>
</dbReference>
<evidence type="ECO:0000256" key="3">
    <source>
        <dbReference type="ARBA" id="ARBA00022553"/>
    </source>
</evidence>